<dbReference type="SMART" id="SM00864">
    <property type="entry name" value="Tubulin"/>
    <property type="match status" value="1"/>
</dbReference>
<sequence>MPREIITLQLGQCGNQIGFEFWKQLCAEHGISPEGIVEEFATEGTDRKDVFFYQADDEHYIPRAVLLDLEPRVIHSILNSPYAKLYNPENIYLSEHGGGAGNNWASGFSQGEKIHEDIFDIIDREADGSDSLEDEMSDVVVQPYNSLLTLKRLTQNADCVVVLDNTALNRIATDRLHIQNPSFSQINQLVSTIMSASTTTLRYPGYMNNDLIGLIASLIPTPRLHFLMTGYTPLTTDQSVASVRKTTVLDVMRRLLQPKNVMVSTGRDRQTNHCYIAILNIIQGEVDPTQVHKSLQRIRERKLANFIPWGPASIQVALSRKSPYLPSAHRVSGLMMANHTSISSLFESSCQQYDKLRKREAFLEQFRKEDIFKENFDELDRSREVVQELIDEYHAATRPDYISWGTQEQ</sequence>
<keyword evidence="3" id="KW-0963">Cytoplasm</keyword>
<reference evidence="11" key="3">
    <citation type="submission" date="2025-09" db="UniProtKB">
        <authorList>
            <consortium name="Ensembl"/>
        </authorList>
    </citation>
    <scope>IDENTIFICATION</scope>
    <source>
        <strain evidence="11">Thoroughbred</strain>
    </source>
</reference>
<comment type="subcellular location">
    <subcellularLocation>
        <location evidence="1">Cytoplasm</location>
        <location evidence="1">Cytoskeleton</location>
        <location evidence="1">Microtubule organizing center</location>
        <location evidence="1">Centrosome</location>
    </subcellularLocation>
</comment>
<organism evidence="11 12">
    <name type="scientific">Equus caballus</name>
    <name type="common">Horse</name>
    <dbReference type="NCBI Taxonomy" id="9796"/>
    <lineage>
        <taxon>Eukaryota</taxon>
        <taxon>Metazoa</taxon>
        <taxon>Chordata</taxon>
        <taxon>Craniata</taxon>
        <taxon>Vertebrata</taxon>
        <taxon>Euteleostomi</taxon>
        <taxon>Mammalia</taxon>
        <taxon>Eutheria</taxon>
        <taxon>Laurasiatheria</taxon>
        <taxon>Perissodactyla</taxon>
        <taxon>Equidae</taxon>
        <taxon>Equus</taxon>
    </lineage>
</organism>
<keyword evidence="6" id="KW-0342">GTP-binding</keyword>
<protein>
    <submittedName>
        <fullName evidence="11">Tubulin gamma 2</fullName>
    </submittedName>
</protein>
<comment type="similarity">
    <text evidence="2">Belongs to the tubulin family.</text>
</comment>
<dbReference type="Ensembl" id="ENSECAT00000106822.1">
    <property type="protein sequence ID" value="ENSECAP00000087616.1"/>
    <property type="gene ID" value="ENSECAG00000037184.3"/>
</dbReference>
<dbReference type="InterPro" id="IPR003008">
    <property type="entry name" value="Tubulin_FtsZ_GTPase"/>
</dbReference>
<keyword evidence="5" id="KW-0547">Nucleotide-binding</keyword>
<dbReference type="GeneTree" id="ENSGT00940000156957"/>
<feature type="domain" description="Tubulin/FtsZ GTPase" evidence="9">
    <location>
        <begin position="48"/>
        <end position="205"/>
    </location>
</feature>
<evidence type="ECO:0000313" key="11">
    <source>
        <dbReference type="Ensembl" id="ENSECAP00000087616.1"/>
    </source>
</evidence>
<evidence type="ECO:0000256" key="3">
    <source>
        <dbReference type="ARBA" id="ARBA00022490"/>
    </source>
</evidence>
<dbReference type="SUPFAM" id="SSF52490">
    <property type="entry name" value="Tubulin nucleotide-binding domain-like"/>
    <property type="match status" value="1"/>
</dbReference>
<dbReference type="AlphaFoldDB" id="A0A9L0TLX2"/>
<dbReference type="GO" id="GO:0000930">
    <property type="term" value="C:gamma-tubulin complex"/>
    <property type="evidence" value="ECO:0007669"/>
    <property type="project" value="InterPro"/>
</dbReference>
<dbReference type="GO" id="GO:0007020">
    <property type="term" value="P:microtubule nucleation"/>
    <property type="evidence" value="ECO:0007669"/>
    <property type="project" value="InterPro"/>
</dbReference>
<dbReference type="PRINTS" id="PR01161">
    <property type="entry name" value="TUBULIN"/>
</dbReference>
<dbReference type="GO" id="GO:0005525">
    <property type="term" value="F:GTP binding"/>
    <property type="evidence" value="ECO:0007669"/>
    <property type="project" value="UniProtKB-KW"/>
</dbReference>
<dbReference type="Gene3D" id="3.40.50.1440">
    <property type="entry name" value="Tubulin/FtsZ, GTPase domain"/>
    <property type="match status" value="2"/>
</dbReference>
<dbReference type="Proteomes" id="UP000002281">
    <property type="component" value="Chromosome 11"/>
</dbReference>
<dbReference type="InterPro" id="IPR018316">
    <property type="entry name" value="Tubulin/FtsZ_2-layer-sand-dom"/>
</dbReference>
<reference evidence="11" key="2">
    <citation type="submission" date="2025-08" db="UniProtKB">
        <authorList>
            <consortium name="Ensembl"/>
        </authorList>
    </citation>
    <scope>IDENTIFICATION</scope>
    <source>
        <strain evidence="11">Thoroughbred</strain>
    </source>
</reference>
<proteinExistence type="inferred from homology"/>
<evidence type="ECO:0000256" key="6">
    <source>
        <dbReference type="ARBA" id="ARBA00023134"/>
    </source>
</evidence>
<evidence type="ECO:0000256" key="4">
    <source>
        <dbReference type="ARBA" id="ARBA00022701"/>
    </source>
</evidence>
<evidence type="ECO:0000256" key="2">
    <source>
        <dbReference type="ARBA" id="ARBA00009636"/>
    </source>
</evidence>
<reference evidence="11 12" key="1">
    <citation type="journal article" date="2009" name="Science">
        <title>Genome sequence, comparative analysis, and population genetics of the domestic horse.</title>
        <authorList>
            <consortium name="Broad Institute Genome Sequencing Platform"/>
            <consortium name="Broad Institute Whole Genome Assembly Team"/>
            <person name="Wade C.M."/>
            <person name="Giulotto E."/>
            <person name="Sigurdsson S."/>
            <person name="Zoli M."/>
            <person name="Gnerre S."/>
            <person name="Imsland F."/>
            <person name="Lear T.L."/>
            <person name="Adelson D.L."/>
            <person name="Bailey E."/>
            <person name="Bellone R.R."/>
            <person name="Bloecker H."/>
            <person name="Distl O."/>
            <person name="Edgar R.C."/>
            <person name="Garber M."/>
            <person name="Leeb T."/>
            <person name="Mauceli E."/>
            <person name="MacLeod J.N."/>
            <person name="Penedo M.C.T."/>
            <person name="Raison J.M."/>
            <person name="Sharpe T."/>
            <person name="Vogel J."/>
            <person name="Andersson L."/>
            <person name="Antczak D.F."/>
            <person name="Biagi T."/>
            <person name="Binns M.M."/>
            <person name="Chowdhary B.P."/>
            <person name="Coleman S.J."/>
            <person name="Della Valle G."/>
            <person name="Fryc S."/>
            <person name="Guerin G."/>
            <person name="Hasegawa T."/>
            <person name="Hill E.W."/>
            <person name="Jurka J."/>
            <person name="Kiialainen A."/>
            <person name="Lindgren G."/>
            <person name="Liu J."/>
            <person name="Magnani E."/>
            <person name="Mickelson J.R."/>
            <person name="Murray J."/>
            <person name="Nergadze S.G."/>
            <person name="Onofrio R."/>
            <person name="Pedroni S."/>
            <person name="Piras M.F."/>
            <person name="Raudsepp T."/>
            <person name="Rocchi M."/>
            <person name="Roeed K.H."/>
            <person name="Ryder O.A."/>
            <person name="Searle S."/>
            <person name="Skow L."/>
            <person name="Swinburne J.E."/>
            <person name="Syvaenen A.C."/>
            <person name="Tozaki T."/>
            <person name="Valberg S.J."/>
            <person name="Vaudin M."/>
            <person name="White J.R."/>
            <person name="Zody M.C."/>
            <person name="Lander E.S."/>
            <person name="Lindblad-Toh K."/>
        </authorList>
    </citation>
    <scope>NUCLEOTIDE SEQUENCE [LARGE SCALE GENOMIC DNA]</scope>
    <source>
        <strain evidence="11 12">Thoroughbred</strain>
    </source>
</reference>
<evidence type="ECO:0000313" key="12">
    <source>
        <dbReference type="Proteomes" id="UP000002281"/>
    </source>
</evidence>
<dbReference type="Gene3D" id="1.10.287.600">
    <property type="entry name" value="Helix hairpin bin"/>
    <property type="match status" value="1"/>
</dbReference>
<feature type="domain" description="Tubulin/FtsZ 2-layer sandwich" evidence="10">
    <location>
        <begin position="207"/>
        <end position="351"/>
    </location>
</feature>
<keyword evidence="4" id="KW-0493">Microtubule</keyword>
<dbReference type="CDD" id="cd02188">
    <property type="entry name" value="gamma_tubulin"/>
    <property type="match status" value="1"/>
</dbReference>
<dbReference type="Gene3D" id="3.30.1330.20">
    <property type="entry name" value="Tubulin/FtsZ, C-terminal domain"/>
    <property type="match status" value="1"/>
</dbReference>
<comment type="function">
    <text evidence="8">Tubulin is the major constituent of microtubules, protein filaments consisting of alpha- and beta-tubulin heterodimers. Gamma-tubulin is a key component of the gamma-tubulin ring complex (gTuRC) which mediates microtubule nucleation. The gTuRC regulates the minus-end nucleation of alpha-beta tubulin heterodimers that grow into microtubule protafilaments, a critical step in centrosome duplication and spindle formation.</text>
</comment>
<dbReference type="InterPro" id="IPR008280">
    <property type="entry name" value="Tub_FtsZ_C"/>
</dbReference>
<dbReference type="SUPFAM" id="SSF55307">
    <property type="entry name" value="Tubulin C-terminal domain-like"/>
    <property type="match status" value="1"/>
</dbReference>
<dbReference type="GO" id="GO:0031122">
    <property type="term" value="P:cytoplasmic microtubule organization"/>
    <property type="evidence" value="ECO:0007669"/>
    <property type="project" value="InterPro"/>
</dbReference>
<evidence type="ECO:0000256" key="5">
    <source>
        <dbReference type="ARBA" id="ARBA00022741"/>
    </source>
</evidence>
<dbReference type="GO" id="GO:0005874">
    <property type="term" value="C:microtubule"/>
    <property type="evidence" value="ECO:0007669"/>
    <property type="project" value="UniProtKB-KW"/>
</dbReference>
<evidence type="ECO:0000256" key="7">
    <source>
        <dbReference type="ARBA" id="ARBA00023212"/>
    </source>
</evidence>
<dbReference type="InterPro" id="IPR000217">
    <property type="entry name" value="Tubulin"/>
</dbReference>
<dbReference type="FunFam" id="1.10.287.600:FF:000004">
    <property type="entry name" value="Tubulin gamma chain"/>
    <property type="match status" value="1"/>
</dbReference>
<dbReference type="Pfam" id="PF00091">
    <property type="entry name" value="Tubulin"/>
    <property type="match status" value="1"/>
</dbReference>
<evidence type="ECO:0000259" key="9">
    <source>
        <dbReference type="SMART" id="SM00864"/>
    </source>
</evidence>
<dbReference type="InterPro" id="IPR023123">
    <property type="entry name" value="Tubulin_C"/>
</dbReference>
<dbReference type="PRINTS" id="PR01164">
    <property type="entry name" value="GAMMATUBULIN"/>
</dbReference>
<keyword evidence="7" id="KW-0206">Cytoskeleton</keyword>
<evidence type="ECO:0000256" key="8">
    <source>
        <dbReference type="ARBA" id="ARBA00093405"/>
    </source>
</evidence>
<evidence type="ECO:0000256" key="1">
    <source>
        <dbReference type="ARBA" id="ARBA00004300"/>
    </source>
</evidence>
<dbReference type="InterPro" id="IPR036525">
    <property type="entry name" value="Tubulin/FtsZ_GTPase_sf"/>
</dbReference>
<accession>A0A9L0TLX2</accession>
<dbReference type="SMART" id="SM00865">
    <property type="entry name" value="Tubulin_C"/>
    <property type="match status" value="1"/>
</dbReference>
<name>A0A9L0TLX2_HORSE</name>
<dbReference type="PANTHER" id="PTHR11588">
    <property type="entry name" value="TUBULIN"/>
    <property type="match status" value="1"/>
</dbReference>
<evidence type="ECO:0000259" key="10">
    <source>
        <dbReference type="SMART" id="SM00865"/>
    </source>
</evidence>
<dbReference type="Pfam" id="PF03953">
    <property type="entry name" value="Tubulin_C"/>
    <property type="match status" value="1"/>
</dbReference>
<dbReference type="GO" id="GO:0005813">
    <property type="term" value="C:centrosome"/>
    <property type="evidence" value="ECO:0007669"/>
    <property type="project" value="UniProtKB-SubCell"/>
</dbReference>
<dbReference type="FunFam" id="3.30.1330.20:FF:000003">
    <property type="entry name" value="Tubulin gamma chain"/>
    <property type="match status" value="1"/>
</dbReference>
<keyword evidence="12" id="KW-1185">Reference proteome</keyword>
<dbReference type="InterPro" id="IPR037103">
    <property type="entry name" value="Tubulin/FtsZ-like_C"/>
</dbReference>
<dbReference type="InterPro" id="IPR002454">
    <property type="entry name" value="Gamma_tubulin"/>
</dbReference>